<proteinExistence type="predicted"/>
<dbReference type="STRING" id="249189.RV04_GL000748"/>
<reference evidence="1 2" key="1">
    <citation type="submission" date="2014-12" db="EMBL/GenBank/DDBJ databases">
        <title>Draft genome sequences of 29 type strains of Enterococci.</title>
        <authorList>
            <person name="Zhong Z."/>
            <person name="Sun Z."/>
            <person name="Liu W."/>
            <person name="Zhang W."/>
            <person name="Zhang H."/>
        </authorList>
    </citation>
    <scope>NUCLEOTIDE SEQUENCE [LARGE SCALE GENOMIC DNA]</scope>
    <source>
        <strain evidence="1 2">DSM 17122</strain>
    </source>
</reference>
<name>A0A1L8TF77_9ENTE</name>
<evidence type="ECO:0000313" key="1">
    <source>
        <dbReference type="EMBL" id="OJG42989.1"/>
    </source>
</evidence>
<protein>
    <submittedName>
        <fullName evidence="1">Uncharacterized protein</fullName>
    </submittedName>
</protein>
<evidence type="ECO:0000313" key="2">
    <source>
        <dbReference type="Proteomes" id="UP000182077"/>
    </source>
</evidence>
<gene>
    <name evidence="1" type="ORF">RV04_GL000748</name>
</gene>
<dbReference type="InterPro" id="IPR041242">
    <property type="entry name" value="HNHc_6"/>
</dbReference>
<organism evidence="1 2">
    <name type="scientific">Enterococcus hermanniensis</name>
    <dbReference type="NCBI Taxonomy" id="249189"/>
    <lineage>
        <taxon>Bacteria</taxon>
        <taxon>Bacillati</taxon>
        <taxon>Bacillota</taxon>
        <taxon>Bacilli</taxon>
        <taxon>Lactobacillales</taxon>
        <taxon>Enterococcaceae</taxon>
        <taxon>Enterococcus</taxon>
    </lineage>
</organism>
<dbReference type="RefSeq" id="WP_071858694.1">
    <property type="nucleotide sequence ID" value="NZ_JBHSHK010000003.1"/>
</dbReference>
<comment type="caution">
    <text evidence="1">The sequence shown here is derived from an EMBL/GenBank/DDBJ whole genome shotgun (WGS) entry which is preliminary data.</text>
</comment>
<dbReference type="EMBL" id="JXKQ01000016">
    <property type="protein sequence ID" value="OJG42989.1"/>
    <property type="molecule type" value="Genomic_DNA"/>
</dbReference>
<keyword evidence="2" id="KW-1185">Reference proteome</keyword>
<dbReference type="AlphaFoldDB" id="A0A1L8TF77"/>
<dbReference type="Pfam" id="PF16784">
    <property type="entry name" value="HNHc_6"/>
    <property type="match status" value="1"/>
</dbReference>
<sequence>MNNLTYLTKIVKISGNKIVLELKEELNIDRLKTIFNGFDGERQAELFIKDPRGFTPQQRRFVFALMQDIYIYTGEPLESLKDVFYWQFRYFTGKDISLSNESESSVDEVSTLSELILDFIFENDIPFREGYEIPPQNTQYYFYKCVTTRTCCICGKKNADIDHFDKALGRRKRSEVDHTEFNFAALCRTHHQEKHQIGIAAFKNKHHVIGIKLSQEEIKKLRIGG</sequence>
<dbReference type="Proteomes" id="UP000182077">
    <property type="component" value="Unassembled WGS sequence"/>
</dbReference>
<dbReference type="OrthoDB" id="1665841at2"/>
<accession>A0A1L8TF77</accession>